<dbReference type="Gene3D" id="3.10.450.390">
    <property type="entry name" value="Protein of unknown function DUF3889"/>
    <property type="match status" value="1"/>
</dbReference>
<dbReference type="Pfam" id="PF13028">
    <property type="entry name" value="DUF3889"/>
    <property type="match status" value="1"/>
</dbReference>
<sequence length="107" mass="12438">MKSLPFALALFFCGILIASIAEKGHTEHLDPSVEKWEQLAWNQLEREYKGAELTDYSYMGRTKVNREQTKDVFRVTVQTAKETFSSRAEVYFHPVTKHVISINIFRL</sequence>
<feature type="signal peptide" evidence="1">
    <location>
        <begin position="1"/>
        <end position="18"/>
    </location>
</feature>
<keyword evidence="1" id="KW-0732">Signal</keyword>
<organism evidence="2 3">
    <name type="scientific">Bacillus velezensis</name>
    <dbReference type="NCBI Taxonomy" id="492670"/>
    <lineage>
        <taxon>Bacteria</taxon>
        <taxon>Bacillati</taxon>
        <taxon>Bacillota</taxon>
        <taxon>Bacilli</taxon>
        <taxon>Bacillales</taxon>
        <taxon>Bacillaceae</taxon>
        <taxon>Bacillus</taxon>
        <taxon>Bacillus amyloliquefaciens group</taxon>
    </lineage>
</organism>
<name>A0A411A3Y0_BACVE</name>
<reference evidence="3" key="1">
    <citation type="submission" date="2020-10" db="EMBL/GenBank/DDBJ databases">
        <title>Complete genome sequence of Bacillus velezensis NST6.</title>
        <authorList>
            <person name="Choi J."/>
        </authorList>
    </citation>
    <scope>NUCLEOTIDE SEQUENCE [LARGE SCALE GENOMIC DNA]</scope>
    <source>
        <strain evidence="3">NST6</strain>
    </source>
</reference>
<dbReference type="Proteomes" id="UP000587477">
    <property type="component" value="Chromosome"/>
</dbReference>
<dbReference type="RefSeq" id="WP_017417342.1">
    <property type="nucleotide sequence ID" value="NZ_BDDG01000003.1"/>
</dbReference>
<evidence type="ECO:0000313" key="3">
    <source>
        <dbReference type="Proteomes" id="UP000587477"/>
    </source>
</evidence>
<dbReference type="EMBL" id="CP063687">
    <property type="protein sequence ID" value="QOY25768.1"/>
    <property type="molecule type" value="Genomic_DNA"/>
</dbReference>
<proteinExistence type="predicted"/>
<evidence type="ECO:0000256" key="1">
    <source>
        <dbReference type="SAM" id="SignalP"/>
    </source>
</evidence>
<dbReference type="InterPro" id="IPR024987">
    <property type="entry name" value="DUF3889"/>
</dbReference>
<gene>
    <name evidence="2" type="ORF">BACVE_000697</name>
</gene>
<dbReference type="AlphaFoldDB" id="A0A411A3Y0"/>
<protein>
    <submittedName>
        <fullName evidence="2">Uncharacterized protein</fullName>
    </submittedName>
</protein>
<evidence type="ECO:0000313" key="2">
    <source>
        <dbReference type="EMBL" id="QOY25768.1"/>
    </source>
</evidence>
<accession>A0A411A3Y0</accession>
<feature type="chain" id="PRO_5039145435" evidence="1">
    <location>
        <begin position="19"/>
        <end position="107"/>
    </location>
</feature>